<gene>
    <name evidence="2" type="ORF">FNM00_06875</name>
</gene>
<proteinExistence type="predicted"/>
<feature type="domain" description="Calcineurin-like phosphoesterase" evidence="1">
    <location>
        <begin position="48"/>
        <end position="235"/>
    </location>
</feature>
<keyword evidence="3" id="KW-1185">Reference proteome</keyword>
<dbReference type="OrthoDB" id="9780884at2"/>
<protein>
    <submittedName>
        <fullName evidence="2">Metallophosphoesterase</fullName>
    </submittedName>
</protein>
<dbReference type="InterPro" id="IPR029052">
    <property type="entry name" value="Metallo-depent_PP-like"/>
</dbReference>
<dbReference type="Gene3D" id="3.60.21.10">
    <property type="match status" value="1"/>
</dbReference>
<reference evidence="2 3" key="1">
    <citation type="submission" date="2019-07" db="EMBL/GenBank/DDBJ databases">
        <authorList>
            <person name="Zhao L.H."/>
        </authorList>
    </citation>
    <scope>NUCLEOTIDE SEQUENCE [LARGE SCALE GENOMIC DNA]</scope>
    <source>
        <strain evidence="2 3">Co35</strain>
    </source>
</reference>
<evidence type="ECO:0000313" key="3">
    <source>
        <dbReference type="Proteomes" id="UP000316988"/>
    </source>
</evidence>
<dbReference type="GO" id="GO:0008758">
    <property type="term" value="F:UDP-2,3-diacylglucosamine hydrolase activity"/>
    <property type="evidence" value="ECO:0007669"/>
    <property type="project" value="TreeGrafter"/>
</dbReference>
<dbReference type="AlphaFoldDB" id="A0A554SD58"/>
<comment type="caution">
    <text evidence="2">The sequence shown here is derived from an EMBL/GenBank/DDBJ whole genome shotgun (WGS) entry which is preliminary data.</text>
</comment>
<organism evidence="2 3">
    <name type="scientific">Aeromicrobium piscarium</name>
    <dbReference type="NCBI Taxonomy" id="2590901"/>
    <lineage>
        <taxon>Bacteria</taxon>
        <taxon>Bacillati</taxon>
        <taxon>Actinomycetota</taxon>
        <taxon>Actinomycetes</taxon>
        <taxon>Propionibacteriales</taxon>
        <taxon>Nocardioidaceae</taxon>
        <taxon>Aeromicrobium</taxon>
    </lineage>
</organism>
<evidence type="ECO:0000259" key="1">
    <source>
        <dbReference type="Pfam" id="PF00149"/>
    </source>
</evidence>
<dbReference type="SUPFAM" id="SSF56300">
    <property type="entry name" value="Metallo-dependent phosphatases"/>
    <property type="match status" value="1"/>
</dbReference>
<dbReference type="InterPro" id="IPR004843">
    <property type="entry name" value="Calcineurin-like_PHP"/>
</dbReference>
<dbReference type="GO" id="GO:0016020">
    <property type="term" value="C:membrane"/>
    <property type="evidence" value="ECO:0007669"/>
    <property type="project" value="GOC"/>
</dbReference>
<dbReference type="InterPro" id="IPR051158">
    <property type="entry name" value="Metallophosphoesterase_sf"/>
</dbReference>
<sequence>MPTARSLALAAPFVAGAATLAYGALYEVRAFTLRRFTVPVLEPGSRPLRVLHLSDAHMLPGQHRKAKWLRGLAALEPDLVVNTGDNIAHLDAAPAVLDAYGDLLDLPGVFVFGSNDYFSPRRKSPLAYLRGGSGTQAGGDWERPRDMPFEELRSAFTNRGWLDLSNRHDDLTVDGRRLAFVGVDDPHLEYDELDDLPADPSADLAIGVAHAPYLRVLDRWNRSGYPLILAGHTHGGQLCLPGWGALVTNCDLDTRRAKGLHQHRTPGHHASWMHVSAGLGTSPYAPIRVACRPEATLLTLTG</sequence>
<dbReference type="Pfam" id="PF00149">
    <property type="entry name" value="Metallophos"/>
    <property type="match status" value="1"/>
</dbReference>
<evidence type="ECO:0000313" key="2">
    <source>
        <dbReference type="EMBL" id="TSD64266.1"/>
    </source>
</evidence>
<dbReference type="EMBL" id="VLNT01000004">
    <property type="protein sequence ID" value="TSD64266.1"/>
    <property type="molecule type" value="Genomic_DNA"/>
</dbReference>
<dbReference type="GO" id="GO:0009245">
    <property type="term" value="P:lipid A biosynthetic process"/>
    <property type="evidence" value="ECO:0007669"/>
    <property type="project" value="TreeGrafter"/>
</dbReference>
<accession>A0A554SD58</accession>
<dbReference type="PANTHER" id="PTHR31302:SF20">
    <property type="entry name" value="CONSERVED PROTEIN"/>
    <property type="match status" value="1"/>
</dbReference>
<dbReference type="Proteomes" id="UP000316988">
    <property type="component" value="Unassembled WGS sequence"/>
</dbReference>
<name>A0A554SD58_9ACTN</name>
<dbReference type="PANTHER" id="PTHR31302">
    <property type="entry name" value="TRANSMEMBRANE PROTEIN WITH METALLOPHOSPHOESTERASE DOMAIN-RELATED"/>
    <property type="match status" value="1"/>
</dbReference>
<dbReference type="RefSeq" id="WP_143912709.1">
    <property type="nucleotide sequence ID" value="NZ_VLNT01000004.1"/>
</dbReference>